<dbReference type="InterPro" id="IPR020277">
    <property type="entry name" value="DUF2624"/>
</dbReference>
<sequence>MANFIKDMVQKKLKQLSTQELIHYGKQYGFTLKQQEAEQITAYLKQHPVDPFDAEGRKQMFQQLARITDPATAKKAQKLFNELIHSYGLGYLFE</sequence>
<evidence type="ECO:0000313" key="2">
    <source>
        <dbReference type="Proteomes" id="UP000184079"/>
    </source>
</evidence>
<keyword evidence="2" id="KW-1185">Reference proteome</keyword>
<reference evidence="2" key="1">
    <citation type="submission" date="2016-11" db="EMBL/GenBank/DDBJ databases">
        <authorList>
            <person name="Varghese N."/>
            <person name="Submissions S."/>
        </authorList>
    </citation>
    <scope>NUCLEOTIDE SEQUENCE [LARGE SCALE GENOMIC DNA]</scope>
    <source>
        <strain evidence="2">CGMCC 1.6496</strain>
    </source>
</reference>
<dbReference type="OrthoDB" id="2969753at2"/>
<dbReference type="Proteomes" id="UP000184079">
    <property type="component" value="Unassembled WGS sequence"/>
</dbReference>
<evidence type="ECO:0008006" key="3">
    <source>
        <dbReference type="Google" id="ProtNLM"/>
    </source>
</evidence>
<gene>
    <name evidence="1" type="ORF">SAMN05421807_101290</name>
</gene>
<dbReference type="Pfam" id="PF11116">
    <property type="entry name" value="DUF2624"/>
    <property type="match status" value="1"/>
</dbReference>
<dbReference type="AlphaFoldDB" id="A0A1M5LWJ9"/>
<evidence type="ECO:0000313" key="1">
    <source>
        <dbReference type="EMBL" id="SHG69381.1"/>
    </source>
</evidence>
<organism evidence="1 2">
    <name type="scientific">Virgibacillus chiguensis</name>
    <dbReference type="NCBI Taxonomy" id="411959"/>
    <lineage>
        <taxon>Bacteria</taxon>
        <taxon>Bacillati</taxon>
        <taxon>Bacillota</taxon>
        <taxon>Bacilli</taxon>
        <taxon>Bacillales</taxon>
        <taxon>Bacillaceae</taxon>
        <taxon>Virgibacillus</taxon>
    </lineage>
</organism>
<name>A0A1M5LWJ9_9BACI</name>
<protein>
    <recommendedName>
        <fullName evidence="3">DUF2624 domain-containing protein</fullName>
    </recommendedName>
</protein>
<proteinExistence type="predicted"/>
<dbReference type="RefSeq" id="WP_073004445.1">
    <property type="nucleotide sequence ID" value="NZ_FQXD01000001.1"/>
</dbReference>
<dbReference type="EMBL" id="FQXD01000001">
    <property type="protein sequence ID" value="SHG69381.1"/>
    <property type="molecule type" value="Genomic_DNA"/>
</dbReference>
<accession>A0A1M5LWJ9</accession>